<feature type="domain" description="DHHA1" evidence="11">
    <location>
        <begin position="7"/>
        <end position="74"/>
    </location>
</feature>
<dbReference type="GO" id="GO:0006412">
    <property type="term" value="P:translation"/>
    <property type="evidence" value="ECO:0007669"/>
    <property type="project" value="UniProtKB-KW"/>
</dbReference>
<keyword evidence="7" id="KW-0067">ATP-binding</keyword>
<reference evidence="12" key="1">
    <citation type="journal article" date="2014" name="Front. Microbiol.">
        <title>High frequency of phylogenetically diverse reductive dehalogenase-homologous genes in deep subseafloor sedimentary metagenomes.</title>
        <authorList>
            <person name="Kawai M."/>
            <person name="Futagami T."/>
            <person name="Toyoda A."/>
            <person name="Takaki Y."/>
            <person name="Nishi S."/>
            <person name="Hori S."/>
            <person name="Arai W."/>
            <person name="Tsubouchi T."/>
            <person name="Morono Y."/>
            <person name="Uchiyama I."/>
            <person name="Ito T."/>
            <person name="Fujiyama A."/>
            <person name="Inagaki F."/>
            <person name="Takami H."/>
        </authorList>
    </citation>
    <scope>NUCLEOTIDE SEQUENCE</scope>
    <source>
        <strain evidence="12">Expedition CK06-06</strain>
    </source>
</reference>
<evidence type="ECO:0000256" key="2">
    <source>
        <dbReference type="ARBA" id="ARBA00013168"/>
    </source>
</evidence>
<evidence type="ECO:0000256" key="5">
    <source>
        <dbReference type="ARBA" id="ARBA00022598"/>
    </source>
</evidence>
<evidence type="ECO:0000256" key="1">
    <source>
        <dbReference type="ARBA" id="ARBA00008226"/>
    </source>
</evidence>
<proteinExistence type="inferred from homology"/>
<protein>
    <recommendedName>
        <fullName evidence="3">Alanine--tRNA ligase</fullName>
        <ecNumber evidence="2">6.1.1.7</ecNumber>
    </recommendedName>
</protein>
<dbReference type="EMBL" id="BARS01036560">
    <property type="protein sequence ID" value="GAG16410.1"/>
    <property type="molecule type" value="Genomic_DNA"/>
</dbReference>
<evidence type="ECO:0000313" key="12">
    <source>
        <dbReference type="EMBL" id="GAG16410.1"/>
    </source>
</evidence>
<evidence type="ECO:0000256" key="8">
    <source>
        <dbReference type="ARBA" id="ARBA00022884"/>
    </source>
</evidence>
<keyword evidence="10" id="KW-0030">Aminoacyl-tRNA synthetase</keyword>
<evidence type="ECO:0000256" key="6">
    <source>
        <dbReference type="ARBA" id="ARBA00022741"/>
    </source>
</evidence>
<evidence type="ECO:0000259" key="11">
    <source>
        <dbReference type="Pfam" id="PF02272"/>
    </source>
</evidence>
<sequence length="84" mass="8577">MLAASAAGGKIMLVAMVSEALVKQGRARADEWVTVCSDVVGGSGGGKPTMAQAGGKDAQKLPQALETAEAWIREKLALPKQGDP</sequence>
<dbReference type="GO" id="GO:0004813">
    <property type="term" value="F:alanine-tRNA ligase activity"/>
    <property type="evidence" value="ECO:0007669"/>
    <property type="project" value="UniProtKB-EC"/>
</dbReference>
<keyword evidence="5" id="KW-0436">Ligase</keyword>
<dbReference type="FunFam" id="3.10.310.40:FF:000001">
    <property type="entry name" value="Alanine--tRNA ligase"/>
    <property type="match status" value="1"/>
</dbReference>
<dbReference type="EC" id="6.1.1.7" evidence="2"/>
<keyword evidence="4" id="KW-0820">tRNA-binding</keyword>
<comment type="caution">
    <text evidence="12">The sequence shown here is derived from an EMBL/GenBank/DDBJ whole genome shotgun (WGS) entry which is preliminary data.</text>
</comment>
<dbReference type="AlphaFoldDB" id="X0VDI1"/>
<keyword evidence="9" id="KW-0648">Protein biosynthesis</keyword>
<name>X0VDI1_9ZZZZ</name>
<organism evidence="12">
    <name type="scientific">marine sediment metagenome</name>
    <dbReference type="NCBI Taxonomy" id="412755"/>
    <lineage>
        <taxon>unclassified sequences</taxon>
        <taxon>metagenomes</taxon>
        <taxon>ecological metagenomes</taxon>
    </lineage>
</organism>
<comment type="similarity">
    <text evidence="1">Belongs to the class-II aminoacyl-tRNA synthetase family.</text>
</comment>
<gene>
    <name evidence="12" type="ORF">S01H1_56176</name>
</gene>
<keyword evidence="6" id="KW-0547">Nucleotide-binding</keyword>
<evidence type="ECO:0000256" key="10">
    <source>
        <dbReference type="ARBA" id="ARBA00023146"/>
    </source>
</evidence>
<evidence type="ECO:0000256" key="3">
    <source>
        <dbReference type="ARBA" id="ARBA00017959"/>
    </source>
</evidence>
<evidence type="ECO:0000256" key="7">
    <source>
        <dbReference type="ARBA" id="ARBA00022840"/>
    </source>
</evidence>
<dbReference type="GO" id="GO:0005524">
    <property type="term" value="F:ATP binding"/>
    <property type="evidence" value="ECO:0007669"/>
    <property type="project" value="UniProtKB-KW"/>
</dbReference>
<evidence type="ECO:0000256" key="9">
    <source>
        <dbReference type="ARBA" id="ARBA00022917"/>
    </source>
</evidence>
<keyword evidence="8" id="KW-0694">RNA-binding</keyword>
<dbReference type="Pfam" id="PF02272">
    <property type="entry name" value="DHHA1"/>
    <property type="match status" value="1"/>
</dbReference>
<dbReference type="Gene3D" id="3.10.310.40">
    <property type="match status" value="1"/>
</dbReference>
<evidence type="ECO:0000256" key="4">
    <source>
        <dbReference type="ARBA" id="ARBA00022555"/>
    </source>
</evidence>
<dbReference type="InterPro" id="IPR003156">
    <property type="entry name" value="DHHA1_dom"/>
</dbReference>
<accession>X0VDI1</accession>
<dbReference type="GO" id="GO:0000049">
    <property type="term" value="F:tRNA binding"/>
    <property type="evidence" value="ECO:0007669"/>
    <property type="project" value="UniProtKB-KW"/>
</dbReference>